<dbReference type="Pfam" id="PF00196">
    <property type="entry name" value="GerE"/>
    <property type="match status" value="1"/>
</dbReference>
<dbReference type="Gene3D" id="3.40.50.2300">
    <property type="match status" value="1"/>
</dbReference>
<comment type="caution">
    <text evidence="5">The sequence shown here is derived from an EMBL/GenBank/DDBJ whole genome shotgun (WGS) entry which is preliminary data.</text>
</comment>
<dbReference type="Proteomes" id="UP000242263">
    <property type="component" value="Unassembled WGS sequence"/>
</dbReference>
<dbReference type="SUPFAM" id="SSF52172">
    <property type="entry name" value="CheY-like"/>
    <property type="match status" value="1"/>
</dbReference>
<accession>A0A2I1M5U8</accession>
<dbReference type="PRINTS" id="PR00038">
    <property type="entry name" value="HTHLUXR"/>
</dbReference>
<dbReference type="CDD" id="cd06170">
    <property type="entry name" value="LuxR_C_like"/>
    <property type="match status" value="1"/>
</dbReference>
<reference evidence="5 6" key="1">
    <citation type="submission" date="2017-12" db="EMBL/GenBank/DDBJ databases">
        <title>Phylogenetic diversity of female urinary microbiome.</title>
        <authorList>
            <person name="Thomas-White K."/>
            <person name="Wolfe A.J."/>
        </authorList>
    </citation>
    <scope>NUCLEOTIDE SEQUENCE [LARGE SCALE GENOMIC DNA]</scope>
    <source>
        <strain evidence="5 6">UMB0064</strain>
    </source>
</reference>
<organism evidence="5 6">
    <name type="scientific">Alloscardovia omnicolens</name>
    <dbReference type="NCBI Taxonomy" id="419015"/>
    <lineage>
        <taxon>Bacteria</taxon>
        <taxon>Bacillati</taxon>
        <taxon>Actinomycetota</taxon>
        <taxon>Actinomycetes</taxon>
        <taxon>Bifidobacteriales</taxon>
        <taxon>Bifidobacteriaceae</taxon>
        <taxon>Alloscardovia</taxon>
    </lineage>
</organism>
<dbReference type="PROSITE" id="PS00622">
    <property type="entry name" value="HTH_LUXR_1"/>
    <property type="match status" value="1"/>
</dbReference>
<dbReference type="PANTHER" id="PTHR44688:SF25">
    <property type="entry name" value="HTH LUXR-TYPE DOMAIN-CONTAINING PROTEIN"/>
    <property type="match status" value="1"/>
</dbReference>
<dbReference type="InterPro" id="IPR036388">
    <property type="entry name" value="WH-like_DNA-bd_sf"/>
</dbReference>
<dbReference type="AlphaFoldDB" id="A0A2I1M5U8"/>
<dbReference type="InterPro" id="IPR000792">
    <property type="entry name" value="Tscrpt_reg_LuxR_C"/>
</dbReference>
<feature type="domain" description="HTH luxR-type" evidence="4">
    <location>
        <begin position="218"/>
        <end position="283"/>
    </location>
</feature>
<dbReference type="InterPro" id="IPR011006">
    <property type="entry name" value="CheY-like_superfamily"/>
</dbReference>
<evidence type="ECO:0000313" key="6">
    <source>
        <dbReference type="Proteomes" id="UP000242263"/>
    </source>
</evidence>
<evidence type="ECO:0000259" key="4">
    <source>
        <dbReference type="PROSITE" id="PS50043"/>
    </source>
</evidence>
<evidence type="ECO:0000256" key="1">
    <source>
        <dbReference type="ARBA" id="ARBA00023015"/>
    </source>
</evidence>
<keyword evidence="3" id="KW-0804">Transcription</keyword>
<proteinExistence type="predicted"/>
<protein>
    <submittedName>
        <fullName evidence="5">LuxR family transcriptional regulator</fullName>
    </submittedName>
</protein>
<evidence type="ECO:0000313" key="5">
    <source>
        <dbReference type="EMBL" id="PKZ15513.1"/>
    </source>
</evidence>
<gene>
    <name evidence="5" type="ORF">CYJ32_03875</name>
</gene>
<dbReference type="RefSeq" id="WP_049216093.1">
    <property type="nucleotide sequence ID" value="NZ_CAMYCS010000001.1"/>
</dbReference>
<dbReference type="PANTHER" id="PTHR44688">
    <property type="entry name" value="DNA-BINDING TRANSCRIPTIONAL ACTIVATOR DEVR_DOSR"/>
    <property type="match status" value="1"/>
</dbReference>
<keyword evidence="1" id="KW-0805">Transcription regulation</keyword>
<dbReference type="InterPro" id="IPR016032">
    <property type="entry name" value="Sig_transdc_resp-reg_C-effctor"/>
</dbReference>
<sequence length="287" mass="32287">MKTVVIAENKKLQHSLLSEYLNHNPALHILAHASTSLELMEDIHTYHPDSVIIDARIPFQGTAQSVQVAKAMDRNINVILLMPATSMKSLETKSATVYGIGGVSDIPLAQEIVHAIAGDDVTNNREVSEEMHDDVAEDNDAHQHKDIHIKDNQTKFMQIASDNATDSKTSSTHALSNHITEKIITHEMLTDNHNRDFENYISNYYISSDPIFEAALKSTDNCPQLSKRELEVAQQIAMGKHNKEVAQALTITVETVKTHVHHILEKINGENRQHIVSYMYENHLIEY</sequence>
<dbReference type="SUPFAM" id="SSF46894">
    <property type="entry name" value="C-terminal effector domain of the bipartite response regulators"/>
    <property type="match status" value="1"/>
</dbReference>
<dbReference type="Gene3D" id="1.10.10.10">
    <property type="entry name" value="Winged helix-like DNA-binding domain superfamily/Winged helix DNA-binding domain"/>
    <property type="match status" value="1"/>
</dbReference>
<dbReference type="EMBL" id="PKGU01000002">
    <property type="protein sequence ID" value="PKZ15513.1"/>
    <property type="molecule type" value="Genomic_DNA"/>
</dbReference>
<dbReference type="SMART" id="SM00421">
    <property type="entry name" value="HTH_LUXR"/>
    <property type="match status" value="1"/>
</dbReference>
<name>A0A2I1M5U8_9BIFI</name>
<keyword evidence="2" id="KW-0238">DNA-binding</keyword>
<dbReference type="PROSITE" id="PS50043">
    <property type="entry name" value="HTH_LUXR_2"/>
    <property type="match status" value="1"/>
</dbReference>
<evidence type="ECO:0000256" key="3">
    <source>
        <dbReference type="ARBA" id="ARBA00023163"/>
    </source>
</evidence>
<dbReference type="GO" id="GO:0006355">
    <property type="term" value="P:regulation of DNA-templated transcription"/>
    <property type="evidence" value="ECO:0007669"/>
    <property type="project" value="InterPro"/>
</dbReference>
<dbReference type="GO" id="GO:0003677">
    <property type="term" value="F:DNA binding"/>
    <property type="evidence" value="ECO:0007669"/>
    <property type="project" value="UniProtKB-KW"/>
</dbReference>
<evidence type="ECO:0000256" key="2">
    <source>
        <dbReference type="ARBA" id="ARBA00023125"/>
    </source>
</evidence>